<evidence type="ECO:0000256" key="8">
    <source>
        <dbReference type="ARBA" id="ARBA00022842"/>
    </source>
</evidence>
<dbReference type="Proteomes" id="UP000294309">
    <property type="component" value="Chromosome"/>
</dbReference>
<dbReference type="GO" id="GO:0009228">
    <property type="term" value="P:thiamine biosynthetic process"/>
    <property type="evidence" value="ECO:0007669"/>
    <property type="project" value="UniProtKB-KW"/>
</dbReference>
<gene>
    <name evidence="13" type="primary">dxs</name>
    <name evidence="13" type="ORF">SGLAD_v1c05080</name>
</gene>
<dbReference type="InterPro" id="IPR009014">
    <property type="entry name" value="Transketo_C/PFOR_II"/>
</dbReference>
<dbReference type="InterPro" id="IPR005477">
    <property type="entry name" value="Dxylulose-5-P_synthase"/>
</dbReference>
<keyword evidence="8" id="KW-0460">Magnesium</keyword>
<evidence type="ECO:0000256" key="4">
    <source>
        <dbReference type="ARBA" id="ARBA00011738"/>
    </source>
</evidence>
<dbReference type="CDD" id="cd07033">
    <property type="entry name" value="TPP_PYR_DXS_TK_like"/>
    <property type="match status" value="1"/>
</dbReference>
<reference evidence="13 14" key="1">
    <citation type="submission" date="2019-03" db="EMBL/GenBank/DDBJ databases">
        <title>Complete genome sequence of Spiroplasma gladiatoris TG-1 (DSM 22552).</title>
        <authorList>
            <person name="Lin Y.-C."/>
            <person name="Chou L."/>
            <person name="Kuo C.-H."/>
        </authorList>
    </citation>
    <scope>NUCLEOTIDE SEQUENCE [LARGE SCALE GENOMIC DNA]</scope>
    <source>
        <strain evidence="13 14">TG-1</strain>
    </source>
</reference>
<name>A0A4P7AHL8_9MOLU</name>
<feature type="domain" description="Transketolase-like pyrimidine-binding" evidence="12">
    <location>
        <begin position="251"/>
        <end position="413"/>
    </location>
</feature>
<comment type="subunit">
    <text evidence="4">Homodimer.</text>
</comment>
<dbReference type="Pfam" id="PF02779">
    <property type="entry name" value="Transket_pyr"/>
    <property type="match status" value="1"/>
</dbReference>
<comment type="pathway">
    <text evidence="2">Metabolic intermediate biosynthesis; 1-deoxy-D-xylulose 5-phosphate biosynthesis; 1-deoxy-D-xylulose 5-phosphate from D-glyceraldehyde 3-phosphate and pyruvate: step 1/1.</text>
</comment>
<dbReference type="KEGG" id="sgq:SGLAD_v1c05080"/>
<evidence type="ECO:0000256" key="6">
    <source>
        <dbReference type="ARBA" id="ARBA00022679"/>
    </source>
</evidence>
<dbReference type="PANTHER" id="PTHR43322:SF5">
    <property type="entry name" value="1-DEOXY-D-XYLULOSE-5-PHOSPHATE SYNTHASE, CHLOROPLASTIC"/>
    <property type="match status" value="1"/>
</dbReference>
<evidence type="ECO:0000313" key="14">
    <source>
        <dbReference type="Proteomes" id="UP000294309"/>
    </source>
</evidence>
<dbReference type="RefSeq" id="WP_134297496.1">
    <property type="nucleotide sequence ID" value="NZ_CP038013.1"/>
</dbReference>
<dbReference type="Pfam" id="PF13292">
    <property type="entry name" value="DXP_synthase_N"/>
    <property type="match status" value="1"/>
</dbReference>
<keyword evidence="9" id="KW-0784">Thiamine biosynthesis</keyword>
<evidence type="ECO:0000256" key="9">
    <source>
        <dbReference type="ARBA" id="ARBA00022977"/>
    </source>
</evidence>
<sequence length="542" mass="62484">MRLSELKNFKSLFNNFNINELNELCEEIRTFLNNTLNKKGGHIASNLGVVELTVALLSFFNLDESIILFDTGHQSYVYKMLTNRLKLFDKLYEFKGLSNFQEISESQYDWISNGHSGTALAYASAYSFLNAKKNIISIIGDAAFCGSYTTSSLLNLIKSPNKTITIINDNDQSIGNYDIKIKDLKSYSESLGYNYLYCDNGNDLLKIFKILKHASSIDNHVIIHIKTIKGLNYDKKFELSFNHTIKEDVSKSYQILVANQIEQVFDKDSILICPAMLNSSCFSNLKTNWPKNVFDCGINEEVCALMASGFAKLNKKVYISVYSTFFQRMFDQLIHDIVRNNWNITFLIDRAGLNYSGGVSHHGIYDVGVANLFNNSLIYQPFLKKDILKIKDLVSNNNNLLFIRYEKANVCDIDLDFDNNEMWIELIYNKNNKKTLITYGTQLEEFYYAIKNNNLNINLVNARYVNHIDKIIIAKHQKNNLFIYEQIINDNNLAYKIKREFKDINVKNFYIKNPIIGHGKKNDVLQELGLDTKFVLNFINKN</sequence>
<dbReference type="EC" id="2.2.1.7" evidence="5"/>
<evidence type="ECO:0000259" key="12">
    <source>
        <dbReference type="SMART" id="SM00861"/>
    </source>
</evidence>
<keyword evidence="14" id="KW-1185">Reference proteome</keyword>
<evidence type="ECO:0000256" key="5">
    <source>
        <dbReference type="ARBA" id="ARBA00013150"/>
    </source>
</evidence>
<comment type="similarity">
    <text evidence="3">Belongs to the transketolase family. DXPS subfamily.</text>
</comment>
<dbReference type="AlphaFoldDB" id="A0A4P7AHL8"/>
<keyword evidence="10" id="KW-0786">Thiamine pyrophosphate</keyword>
<dbReference type="OrthoDB" id="9803371at2"/>
<accession>A0A4P7AHL8</accession>
<keyword evidence="11" id="KW-0414">Isoprene biosynthesis</keyword>
<evidence type="ECO:0000256" key="10">
    <source>
        <dbReference type="ARBA" id="ARBA00023052"/>
    </source>
</evidence>
<dbReference type="UniPathway" id="UPA00064">
    <property type="reaction ID" value="UER00091"/>
</dbReference>
<dbReference type="GO" id="GO:0016114">
    <property type="term" value="P:terpenoid biosynthetic process"/>
    <property type="evidence" value="ECO:0007669"/>
    <property type="project" value="InterPro"/>
</dbReference>
<dbReference type="Gene3D" id="3.40.50.970">
    <property type="match status" value="2"/>
</dbReference>
<keyword evidence="6" id="KW-0808">Transferase</keyword>
<dbReference type="SMART" id="SM00861">
    <property type="entry name" value="Transket_pyr"/>
    <property type="match status" value="1"/>
</dbReference>
<dbReference type="InterPro" id="IPR029061">
    <property type="entry name" value="THDP-binding"/>
</dbReference>
<dbReference type="InterPro" id="IPR005475">
    <property type="entry name" value="Transketolase-like_Pyr-bd"/>
</dbReference>
<dbReference type="GO" id="GO:0019288">
    <property type="term" value="P:isopentenyl diphosphate biosynthetic process, methylerythritol 4-phosphate pathway"/>
    <property type="evidence" value="ECO:0007669"/>
    <property type="project" value="TreeGrafter"/>
</dbReference>
<organism evidence="13 14">
    <name type="scientific">Spiroplasma gladiatoris</name>
    <dbReference type="NCBI Taxonomy" id="2143"/>
    <lineage>
        <taxon>Bacteria</taxon>
        <taxon>Bacillati</taxon>
        <taxon>Mycoplasmatota</taxon>
        <taxon>Mollicutes</taxon>
        <taxon>Entomoplasmatales</taxon>
        <taxon>Spiroplasmataceae</taxon>
        <taxon>Spiroplasma</taxon>
    </lineage>
</organism>
<evidence type="ECO:0000256" key="3">
    <source>
        <dbReference type="ARBA" id="ARBA00011081"/>
    </source>
</evidence>
<dbReference type="Gene3D" id="3.40.50.920">
    <property type="match status" value="1"/>
</dbReference>
<evidence type="ECO:0000256" key="2">
    <source>
        <dbReference type="ARBA" id="ARBA00004980"/>
    </source>
</evidence>
<comment type="cofactor">
    <cofactor evidence="1">
        <name>Mg(2+)</name>
        <dbReference type="ChEBI" id="CHEBI:18420"/>
    </cofactor>
</comment>
<keyword evidence="7" id="KW-0479">Metal-binding</keyword>
<evidence type="ECO:0000256" key="1">
    <source>
        <dbReference type="ARBA" id="ARBA00001946"/>
    </source>
</evidence>
<dbReference type="GO" id="GO:0005829">
    <property type="term" value="C:cytosol"/>
    <property type="evidence" value="ECO:0007669"/>
    <property type="project" value="TreeGrafter"/>
</dbReference>
<evidence type="ECO:0000256" key="7">
    <source>
        <dbReference type="ARBA" id="ARBA00022723"/>
    </source>
</evidence>
<dbReference type="SUPFAM" id="SSF52518">
    <property type="entry name" value="Thiamin diphosphate-binding fold (THDP-binding)"/>
    <property type="match status" value="2"/>
</dbReference>
<dbReference type="GO" id="GO:0008661">
    <property type="term" value="F:1-deoxy-D-xylulose-5-phosphate synthase activity"/>
    <property type="evidence" value="ECO:0007669"/>
    <property type="project" value="UniProtKB-EC"/>
</dbReference>
<proteinExistence type="inferred from homology"/>
<dbReference type="EMBL" id="CP038013">
    <property type="protein sequence ID" value="QBQ07707.1"/>
    <property type="molecule type" value="Genomic_DNA"/>
</dbReference>
<evidence type="ECO:0000256" key="11">
    <source>
        <dbReference type="ARBA" id="ARBA00023229"/>
    </source>
</evidence>
<protein>
    <recommendedName>
        <fullName evidence="5">1-deoxy-D-xylulose-5-phosphate synthase</fullName>
        <ecNumber evidence="5">2.2.1.7</ecNumber>
    </recommendedName>
</protein>
<dbReference type="GO" id="GO:0046872">
    <property type="term" value="F:metal ion binding"/>
    <property type="evidence" value="ECO:0007669"/>
    <property type="project" value="UniProtKB-KW"/>
</dbReference>
<dbReference type="PANTHER" id="PTHR43322">
    <property type="entry name" value="1-D-DEOXYXYLULOSE 5-PHOSPHATE SYNTHASE-RELATED"/>
    <property type="match status" value="1"/>
</dbReference>
<evidence type="ECO:0000313" key="13">
    <source>
        <dbReference type="EMBL" id="QBQ07707.1"/>
    </source>
</evidence>